<dbReference type="GO" id="GO:0004888">
    <property type="term" value="F:transmembrane signaling receptor activity"/>
    <property type="evidence" value="ECO:0007669"/>
    <property type="project" value="InterPro"/>
</dbReference>
<reference evidence="12 13" key="1">
    <citation type="submission" date="2020-04" db="EMBL/GenBank/DDBJ databases">
        <authorList>
            <person name="De Canck E."/>
        </authorList>
    </citation>
    <scope>NUCLEOTIDE SEQUENCE [LARGE SCALE GENOMIC DNA]</scope>
    <source>
        <strain evidence="12 13">LMG 29739</strain>
    </source>
</reference>
<dbReference type="InterPro" id="IPR004090">
    <property type="entry name" value="Chemotax_Me-accpt_rcpt"/>
</dbReference>
<evidence type="ECO:0000313" key="13">
    <source>
        <dbReference type="Proteomes" id="UP000494329"/>
    </source>
</evidence>
<comment type="subcellular location">
    <subcellularLocation>
        <location evidence="1">Cell membrane</location>
        <topology evidence="1">Multi-pass membrane protein</topology>
    </subcellularLocation>
</comment>
<proteinExistence type="inferred from homology"/>
<dbReference type="RefSeq" id="WP_175112300.1">
    <property type="nucleotide sequence ID" value="NZ_CADIKF010000028.1"/>
</dbReference>
<comment type="similarity">
    <text evidence="7">Belongs to the methyl-accepting chemotaxis (MCP) protein family.</text>
</comment>
<name>A0A6J5E4F5_9BURK</name>
<evidence type="ECO:0000313" key="12">
    <source>
        <dbReference type="EMBL" id="CAB3761358.1"/>
    </source>
</evidence>
<evidence type="ECO:0000256" key="7">
    <source>
        <dbReference type="ARBA" id="ARBA00029447"/>
    </source>
</evidence>
<feature type="domain" description="Methyl-accepting transducer" evidence="11">
    <location>
        <begin position="291"/>
        <end position="520"/>
    </location>
</feature>
<evidence type="ECO:0000256" key="5">
    <source>
        <dbReference type="ARBA" id="ARBA00022989"/>
    </source>
</evidence>
<dbReference type="SMART" id="SM01049">
    <property type="entry name" value="Cache_2"/>
    <property type="match status" value="1"/>
</dbReference>
<evidence type="ECO:0000259" key="11">
    <source>
        <dbReference type="PROSITE" id="PS50111"/>
    </source>
</evidence>
<dbReference type="PROSITE" id="PS50111">
    <property type="entry name" value="CHEMOTAXIS_TRANSDUC_2"/>
    <property type="match status" value="1"/>
</dbReference>
<keyword evidence="5 10" id="KW-1133">Transmembrane helix</keyword>
<evidence type="ECO:0000256" key="1">
    <source>
        <dbReference type="ARBA" id="ARBA00004651"/>
    </source>
</evidence>
<dbReference type="InterPro" id="IPR004089">
    <property type="entry name" value="MCPsignal_dom"/>
</dbReference>
<keyword evidence="8" id="KW-0807">Transducer</keyword>
<dbReference type="PRINTS" id="PR00260">
    <property type="entry name" value="CHEMTRNSDUCR"/>
</dbReference>
<dbReference type="Proteomes" id="UP000494329">
    <property type="component" value="Unassembled WGS sequence"/>
</dbReference>
<protein>
    <recommendedName>
        <fullName evidence="11">Methyl-accepting transducer domain-containing protein</fullName>
    </recommendedName>
</protein>
<evidence type="ECO:0000256" key="9">
    <source>
        <dbReference type="SAM" id="MobiDB-lite"/>
    </source>
</evidence>
<evidence type="ECO:0000256" key="8">
    <source>
        <dbReference type="PROSITE-ProRule" id="PRU00284"/>
    </source>
</evidence>
<sequence length="569" mass="59802">MHKLGFAQKLWLPLIVSLVALLLVSVSAAWLSRQTRIDERKNDLINVAHVGLSIVGEYAALAKSGAMSEADARKEALARLRDIRYGEDGYLLVIDSTPRMVMHPIKPALNGKPLAQNADADGRHHYVTFAKVAQAPDGGFVDYVFPHSQSTQAVGKIGYVARYAPWDWIIATGAYVDDIDAAFMESLYVVGGVFVVLALALASLVWVINRSILRTIGGDPRYAAHVAGAIAQGDLTVAIAMRGGGKQGRKGHTPGHMQRDTRRDDDADSLLHVMQRMRDALTGTVRQIGAAADSVATGAREIATGSADLSTRTENQAASLEETAASMEQVTSMVRQTAEHARTASQLAVKAAQIAGDGGGMVAGAVATMREISGASQRMVEIIAVIEGIAFQTNILALNAAVEAARAGEEGRGFAVVAAEVRSLAHRSAAAAKEVRELISNAVSKVGSGAQLVEQAGGTIGEARTAIEQVTSLIQEIAAAAAEQSSGIEQVNLAVTHMDTLTQENAALVEEAAAAAHSLTEQAVILQTALRAFRLREEDARDAARTARSRAAAALGDAEHGTSSYAAAV</sequence>
<dbReference type="GO" id="GO:0006935">
    <property type="term" value="P:chemotaxis"/>
    <property type="evidence" value="ECO:0007669"/>
    <property type="project" value="InterPro"/>
</dbReference>
<evidence type="ECO:0000256" key="10">
    <source>
        <dbReference type="SAM" id="Phobius"/>
    </source>
</evidence>
<keyword evidence="3" id="KW-0488">Methylation</keyword>
<keyword evidence="2" id="KW-1003">Cell membrane</keyword>
<organism evidence="12 13">
    <name type="scientific">Paraburkholderia solisilvae</name>
    <dbReference type="NCBI Taxonomy" id="624376"/>
    <lineage>
        <taxon>Bacteria</taxon>
        <taxon>Pseudomonadati</taxon>
        <taxon>Pseudomonadota</taxon>
        <taxon>Betaproteobacteria</taxon>
        <taxon>Burkholderiales</taxon>
        <taxon>Burkholderiaceae</taxon>
        <taxon>Paraburkholderia</taxon>
    </lineage>
</organism>
<dbReference type="Gene3D" id="3.30.450.20">
    <property type="entry name" value="PAS domain"/>
    <property type="match status" value="1"/>
</dbReference>
<dbReference type="PANTHER" id="PTHR43531">
    <property type="entry name" value="PROTEIN ICFG"/>
    <property type="match status" value="1"/>
</dbReference>
<feature type="transmembrane region" description="Helical" evidence="10">
    <location>
        <begin position="187"/>
        <end position="208"/>
    </location>
</feature>
<dbReference type="SUPFAM" id="SSF58104">
    <property type="entry name" value="Methyl-accepting chemotaxis protein (MCP) signaling domain"/>
    <property type="match status" value="1"/>
</dbReference>
<feature type="region of interest" description="Disordered" evidence="9">
    <location>
        <begin position="244"/>
        <end position="264"/>
    </location>
</feature>
<dbReference type="Pfam" id="PF17200">
    <property type="entry name" value="sCache_2"/>
    <property type="match status" value="1"/>
</dbReference>
<dbReference type="GO" id="GO:0005886">
    <property type="term" value="C:plasma membrane"/>
    <property type="evidence" value="ECO:0007669"/>
    <property type="project" value="UniProtKB-SubCell"/>
</dbReference>
<keyword evidence="4 10" id="KW-0812">Transmembrane</keyword>
<dbReference type="InterPro" id="IPR033480">
    <property type="entry name" value="sCache_2"/>
</dbReference>
<evidence type="ECO:0000256" key="2">
    <source>
        <dbReference type="ARBA" id="ARBA00022475"/>
    </source>
</evidence>
<gene>
    <name evidence="12" type="ORF">LMG29739_03614</name>
</gene>
<evidence type="ECO:0000256" key="6">
    <source>
        <dbReference type="ARBA" id="ARBA00023136"/>
    </source>
</evidence>
<accession>A0A6J5E4F5</accession>
<dbReference type="GO" id="GO:0007165">
    <property type="term" value="P:signal transduction"/>
    <property type="evidence" value="ECO:0007669"/>
    <property type="project" value="UniProtKB-KW"/>
</dbReference>
<dbReference type="Gene3D" id="1.10.287.950">
    <property type="entry name" value="Methyl-accepting chemotaxis protein"/>
    <property type="match status" value="1"/>
</dbReference>
<keyword evidence="6 10" id="KW-0472">Membrane</keyword>
<evidence type="ECO:0000256" key="3">
    <source>
        <dbReference type="ARBA" id="ARBA00022481"/>
    </source>
</evidence>
<dbReference type="EMBL" id="CADIKF010000028">
    <property type="protein sequence ID" value="CAB3761358.1"/>
    <property type="molecule type" value="Genomic_DNA"/>
</dbReference>
<evidence type="ECO:0000256" key="4">
    <source>
        <dbReference type="ARBA" id="ARBA00022692"/>
    </source>
</evidence>
<dbReference type="SMART" id="SM00283">
    <property type="entry name" value="MA"/>
    <property type="match status" value="1"/>
</dbReference>
<dbReference type="InterPro" id="IPR051310">
    <property type="entry name" value="MCP_chemotaxis"/>
</dbReference>
<dbReference type="Pfam" id="PF00015">
    <property type="entry name" value="MCPsignal"/>
    <property type="match status" value="1"/>
</dbReference>
<dbReference type="AlphaFoldDB" id="A0A6J5E4F5"/>
<keyword evidence="13" id="KW-1185">Reference proteome</keyword>
<dbReference type="FunFam" id="1.10.287.950:FF:000001">
    <property type="entry name" value="Methyl-accepting chemotaxis sensory transducer"/>
    <property type="match status" value="1"/>
</dbReference>
<dbReference type="PANTHER" id="PTHR43531:SF14">
    <property type="entry name" value="METHYL-ACCEPTING CHEMOTAXIS PROTEIN I-RELATED"/>
    <property type="match status" value="1"/>
</dbReference>